<reference evidence="1 2" key="1">
    <citation type="journal article" date="2022" name="Allergy">
        <title>Genome assembly and annotation of Periplaneta americana reveal a comprehensive cockroach allergen profile.</title>
        <authorList>
            <person name="Wang L."/>
            <person name="Xiong Q."/>
            <person name="Saelim N."/>
            <person name="Wang L."/>
            <person name="Nong W."/>
            <person name="Wan A.T."/>
            <person name="Shi M."/>
            <person name="Liu X."/>
            <person name="Cao Q."/>
            <person name="Hui J.H.L."/>
            <person name="Sookrung N."/>
            <person name="Leung T.F."/>
            <person name="Tungtrongchitr A."/>
            <person name="Tsui S.K.W."/>
        </authorList>
    </citation>
    <scope>NUCLEOTIDE SEQUENCE [LARGE SCALE GENOMIC DNA]</scope>
    <source>
        <strain evidence="1">PWHHKU_190912</strain>
    </source>
</reference>
<dbReference type="Proteomes" id="UP001148838">
    <property type="component" value="Unassembled WGS sequence"/>
</dbReference>
<dbReference type="EMBL" id="JAJSOF020000029">
    <property type="protein sequence ID" value="KAJ4432571.1"/>
    <property type="molecule type" value="Genomic_DNA"/>
</dbReference>
<gene>
    <name evidence="1" type="ORF">ANN_21194</name>
</gene>
<accession>A0ABQ8SFK5</accession>
<organism evidence="1 2">
    <name type="scientific">Periplaneta americana</name>
    <name type="common">American cockroach</name>
    <name type="synonym">Blatta americana</name>
    <dbReference type="NCBI Taxonomy" id="6978"/>
    <lineage>
        <taxon>Eukaryota</taxon>
        <taxon>Metazoa</taxon>
        <taxon>Ecdysozoa</taxon>
        <taxon>Arthropoda</taxon>
        <taxon>Hexapoda</taxon>
        <taxon>Insecta</taxon>
        <taxon>Pterygota</taxon>
        <taxon>Neoptera</taxon>
        <taxon>Polyneoptera</taxon>
        <taxon>Dictyoptera</taxon>
        <taxon>Blattodea</taxon>
        <taxon>Blattoidea</taxon>
        <taxon>Blattidae</taxon>
        <taxon>Blattinae</taxon>
        <taxon>Periplaneta</taxon>
    </lineage>
</organism>
<comment type="caution">
    <text evidence="1">The sequence shown here is derived from an EMBL/GenBank/DDBJ whole genome shotgun (WGS) entry which is preliminary data.</text>
</comment>
<evidence type="ECO:0000313" key="2">
    <source>
        <dbReference type="Proteomes" id="UP001148838"/>
    </source>
</evidence>
<evidence type="ECO:0000313" key="1">
    <source>
        <dbReference type="EMBL" id="KAJ4432571.1"/>
    </source>
</evidence>
<sequence length="204" mass="23006">MQSYGDVKNRHVSYELERASPKVNVCVYEMKVVRRLIFDDCVSTDSKTTPLSSSPSCSYIDDSVRRIYLYKLRGENVIVLRATVTCNVHSTYGGRRTPEGQGNSQVVSFVQIYFKLKACGPPNLVCQIRTPVDPSGICVEQRQCLLYMFPWRYSASSYDERVVERRKISPAPGFEPGFSALRADALSTKPHRIPIAVSDRILSV</sequence>
<proteinExistence type="predicted"/>
<keyword evidence="2" id="KW-1185">Reference proteome</keyword>
<name>A0ABQ8SFK5_PERAM</name>
<protein>
    <submittedName>
        <fullName evidence="1">Uncharacterized protein</fullName>
    </submittedName>
</protein>